<proteinExistence type="predicted"/>
<dbReference type="InterPro" id="IPR001910">
    <property type="entry name" value="Inosine/uridine_hydrolase_dom"/>
</dbReference>
<evidence type="ECO:0000313" key="4">
    <source>
        <dbReference type="EMBL" id="TXL69628.1"/>
    </source>
</evidence>
<dbReference type="GO" id="GO:0008477">
    <property type="term" value="F:purine nucleosidase activity"/>
    <property type="evidence" value="ECO:0007669"/>
    <property type="project" value="TreeGrafter"/>
</dbReference>
<dbReference type="Gene3D" id="3.90.245.10">
    <property type="entry name" value="Ribonucleoside hydrolase-like"/>
    <property type="match status" value="1"/>
</dbReference>
<gene>
    <name evidence="4" type="ORF">FHP25_38205</name>
</gene>
<organism evidence="4 5">
    <name type="scientific">Vineibacter terrae</name>
    <dbReference type="NCBI Taxonomy" id="2586908"/>
    <lineage>
        <taxon>Bacteria</taxon>
        <taxon>Pseudomonadati</taxon>
        <taxon>Pseudomonadota</taxon>
        <taxon>Alphaproteobacteria</taxon>
        <taxon>Hyphomicrobiales</taxon>
        <taxon>Vineibacter</taxon>
    </lineage>
</organism>
<keyword evidence="2" id="KW-0326">Glycosidase</keyword>
<dbReference type="GO" id="GO:0006152">
    <property type="term" value="P:purine nucleoside catabolic process"/>
    <property type="evidence" value="ECO:0007669"/>
    <property type="project" value="TreeGrafter"/>
</dbReference>
<dbReference type="SUPFAM" id="SSF53590">
    <property type="entry name" value="Nucleoside hydrolase"/>
    <property type="match status" value="1"/>
</dbReference>
<dbReference type="EMBL" id="VDUZ01000076">
    <property type="protein sequence ID" value="TXL69628.1"/>
    <property type="molecule type" value="Genomic_DNA"/>
</dbReference>
<evidence type="ECO:0000259" key="3">
    <source>
        <dbReference type="Pfam" id="PF01156"/>
    </source>
</evidence>
<protein>
    <submittedName>
        <fullName evidence="4">Nucleoside hydrolase</fullName>
    </submittedName>
</protein>
<dbReference type="OrthoDB" id="9797882at2"/>
<dbReference type="PROSITE" id="PS01247">
    <property type="entry name" value="IUNH"/>
    <property type="match status" value="1"/>
</dbReference>
<feature type="domain" description="Inosine/uridine-preferring nucleoside hydrolase" evidence="3">
    <location>
        <begin position="13"/>
        <end position="310"/>
    </location>
</feature>
<evidence type="ECO:0000313" key="5">
    <source>
        <dbReference type="Proteomes" id="UP000321638"/>
    </source>
</evidence>
<name>A0A5C8P7E9_9HYPH</name>
<evidence type="ECO:0000256" key="2">
    <source>
        <dbReference type="ARBA" id="ARBA00023295"/>
    </source>
</evidence>
<dbReference type="InterPro" id="IPR023186">
    <property type="entry name" value="IUNH"/>
</dbReference>
<dbReference type="CDD" id="cd02651">
    <property type="entry name" value="nuc_hydro_IU_UC_XIUA"/>
    <property type="match status" value="1"/>
</dbReference>
<dbReference type="PANTHER" id="PTHR12304">
    <property type="entry name" value="INOSINE-URIDINE PREFERRING NUCLEOSIDE HYDROLASE"/>
    <property type="match status" value="1"/>
</dbReference>
<dbReference type="GO" id="GO:0005829">
    <property type="term" value="C:cytosol"/>
    <property type="evidence" value="ECO:0007669"/>
    <property type="project" value="TreeGrafter"/>
</dbReference>
<keyword evidence="1 4" id="KW-0378">Hydrolase</keyword>
<dbReference type="AlphaFoldDB" id="A0A5C8P7E9"/>
<keyword evidence="5" id="KW-1185">Reference proteome</keyword>
<sequence>MLALRAGGAMTKVLIDCDPGHDDAVALLFAARHLELVGITTVHGNSTLDNTTRNALALLELAGLETAVARGCAGPLVGSATHAEHIHGSSGLDGATLPQPTRQPVAAHAVDFIIDQAERHRGELVLAVIGPQTNLAMALRREPRLAGWLREITVMGGSTTTGNVTPAAEFNIYGDPEAAAAVFASGIPIRMVGLNVTRRTGFAAADVARLRGSGRRVAAVIADLLAFYLERQREAFRLDLAPMHDVCAIIPYVFPELIRYGETFVQVELTGAATRGMTVCDLRSLHPGTTLPARLAKTCNAHVALEADSRLLINRVIETILTYP</sequence>
<dbReference type="Pfam" id="PF01156">
    <property type="entry name" value="IU_nuc_hydro"/>
    <property type="match status" value="1"/>
</dbReference>
<dbReference type="PANTHER" id="PTHR12304:SF4">
    <property type="entry name" value="URIDINE NUCLEOSIDASE"/>
    <property type="match status" value="1"/>
</dbReference>
<comment type="caution">
    <text evidence="4">The sequence shown here is derived from an EMBL/GenBank/DDBJ whole genome shotgun (WGS) entry which is preliminary data.</text>
</comment>
<dbReference type="Proteomes" id="UP000321638">
    <property type="component" value="Unassembled WGS sequence"/>
</dbReference>
<reference evidence="4 5" key="1">
    <citation type="submission" date="2019-06" db="EMBL/GenBank/DDBJ databases">
        <title>New taxonomy in bacterial strain CC-CFT640, isolated from vineyard.</title>
        <authorList>
            <person name="Lin S.-Y."/>
            <person name="Tsai C.-F."/>
            <person name="Young C.-C."/>
        </authorList>
    </citation>
    <scope>NUCLEOTIDE SEQUENCE [LARGE SCALE GENOMIC DNA]</scope>
    <source>
        <strain evidence="4 5">CC-CFT640</strain>
    </source>
</reference>
<accession>A0A5C8P7E9</accession>
<dbReference type="InterPro" id="IPR015910">
    <property type="entry name" value="I/U_nuclsd_hydro_CS"/>
</dbReference>
<dbReference type="GO" id="GO:0045437">
    <property type="term" value="F:uridine nucleosidase activity"/>
    <property type="evidence" value="ECO:0007669"/>
    <property type="project" value="UniProtKB-ARBA"/>
</dbReference>
<evidence type="ECO:0000256" key="1">
    <source>
        <dbReference type="ARBA" id="ARBA00022801"/>
    </source>
</evidence>
<dbReference type="InterPro" id="IPR036452">
    <property type="entry name" value="Ribo_hydro-like"/>
</dbReference>